<dbReference type="InterPro" id="IPR029063">
    <property type="entry name" value="SAM-dependent_MTases_sf"/>
</dbReference>
<sequence length="282" mass="33674">MAESSDTSKNLSPKEYKDISYEYAEEFVKECAAEFGWRRLSKNLIMDVGCGRNLNCCKVILKEFPRVKTLFAFDKDPSVFRTEEQVDKRIRCCVGNILERDSLKKFKRRLDKVISTDTIHTIYDKKLVFENVYRMLRRGGQVAFHFILDSCYYNFLTVLLEIPKFRKMYKAGFTPNMYPKEHRSVYYKQMLEEVGFRKVRSNMIEKTQPPLPNEEWRDLLYDGYKNKFEIPPDEVDEIKEEAFQIYVTRIEKYEEKYSYRVLMLSLLGVKPKYGQKSKKTVR</sequence>
<dbReference type="EMBL" id="BMAW01105084">
    <property type="protein sequence ID" value="GFT17782.1"/>
    <property type="molecule type" value="Genomic_DNA"/>
</dbReference>
<evidence type="ECO:0000313" key="3">
    <source>
        <dbReference type="Proteomes" id="UP000887013"/>
    </source>
</evidence>
<dbReference type="Gene3D" id="3.40.50.150">
    <property type="entry name" value="Vaccinia Virus protein VP39"/>
    <property type="match status" value="1"/>
</dbReference>
<dbReference type="CDD" id="cd02440">
    <property type="entry name" value="AdoMet_MTases"/>
    <property type="match status" value="1"/>
</dbReference>
<dbReference type="AlphaFoldDB" id="A0A8X6TKI7"/>
<feature type="domain" description="Methyltransferase" evidence="1">
    <location>
        <begin position="45"/>
        <end position="143"/>
    </location>
</feature>
<dbReference type="Proteomes" id="UP000887013">
    <property type="component" value="Unassembled WGS sequence"/>
</dbReference>
<dbReference type="Pfam" id="PF13847">
    <property type="entry name" value="Methyltransf_31"/>
    <property type="match status" value="1"/>
</dbReference>
<dbReference type="InterPro" id="IPR025714">
    <property type="entry name" value="Methyltranfer_dom"/>
</dbReference>
<dbReference type="OrthoDB" id="6686929at2759"/>
<reference evidence="2" key="1">
    <citation type="submission" date="2020-08" db="EMBL/GenBank/DDBJ databases">
        <title>Multicomponent nature underlies the extraordinary mechanical properties of spider dragline silk.</title>
        <authorList>
            <person name="Kono N."/>
            <person name="Nakamura H."/>
            <person name="Mori M."/>
            <person name="Yoshida Y."/>
            <person name="Ohtoshi R."/>
            <person name="Malay A.D."/>
            <person name="Moran D.A.P."/>
            <person name="Tomita M."/>
            <person name="Numata K."/>
            <person name="Arakawa K."/>
        </authorList>
    </citation>
    <scope>NUCLEOTIDE SEQUENCE</scope>
</reference>
<name>A0A8X6TKI7_NEPPI</name>
<proteinExistence type="predicted"/>
<evidence type="ECO:0000313" key="2">
    <source>
        <dbReference type="EMBL" id="GFT17782.1"/>
    </source>
</evidence>
<keyword evidence="3" id="KW-1185">Reference proteome</keyword>
<organism evidence="2 3">
    <name type="scientific">Nephila pilipes</name>
    <name type="common">Giant wood spider</name>
    <name type="synonym">Nephila maculata</name>
    <dbReference type="NCBI Taxonomy" id="299642"/>
    <lineage>
        <taxon>Eukaryota</taxon>
        <taxon>Metazoa</taxon>
        <taxon>Ecdysozoa</taxon>
        <taxon>Arthropoda</taxon>
        <taxon>Chelicerata</taxon>
        <taxon>Arachnida</taxon>
        <taxon>Araneae</taxon>
        <taxon>Araneomorphae</taxon>
        <taxon>Entelegynae</taxon>
        <taxon>Araneoidea</taxon>
        <taxon>Nephilidae</taxon>
        <taxon>Nephila</taxon>
    </lineage>
</organism>
<comment type="caution">
    <text evidence="2">The sequence shown here is derived from an EMBL/GenBank/DDBJ whole genome shotgun (WGS) entry which is preliminary data.</text>
</comment>
<accession>A0A8X6TKI7</accession>
<gene>
    <name evidence="2" type="ORF">NPIL_343721</name>
</gene>
<dbReference type="SUPFAM" id="SSF53335">
    <property type="entry name" value="S-adenosyl-L-methionine-dependent methyltransferases"/>
    <property type="match status" value="1"/>
</dbReference>
<protein>
    <recommendedName>
        <fullName evidence="1">Methyltransferase domain-containing protein</fullName>
    </recommendedName>
</protein>
<evidence type="ECO:0000259" key="1">
    <source>
        <dbReference type="Pfam" id="PF13847"/>
    </source>
</evidence>